<name>A0ACD3RU39_LARCR</name>
<proteinExistence type="predicted"/>
<accession>A0ACD3RU39</accession>
<gene>
    <name evidence="1" type="ORF">E3U43_008216</name>
</gene>
<sequence>MASKVIPWYKKKRVSQVKTDYAYHHTKCVVKQQTERKSSSKSASQEQAQATEAMAEPAYTIPVFRDRTSEGTEEYQRVTTNVGKGLTVIQQELHRMRMATKAQVDSLAIQREVKDMMTKRVDVLDDIPKMPDFLIALRPHTVWEKTPVKLFCTVQGNPRPIVKWYKGGAPVDPLNTPGKYKIESKYGVHSLIISRCAVSDTAEYSAVATNQHGTATSKATVIVKRPAGVGESCHLGLVPHLTEIHPSKLEVALLDRFSVTFGVEGSSYQSGV</sequence>
<evidence type="ECO:0000313" key="2">
    <source>
        <dbReference type="Proteomes" id="UP000793456"/>
    </source>
</evidence>
<dbReference type="EMBL" id="CM011674">
    <property type="protein sequence ID" value="TMS22910.1"/>
    <property type="molecule type" value="Genomic_DNA"/>
</dbReference>
<comment type="caution">
    <text evidence="1">The sequence shown here is derived from an EMBL/GenBank/DDBJ whole genome shotgun (WGS) entry which is preliminary data.</text>
</comment>
<organism evidence="1 2">
    <name type="scientific">Larimichthys crocea</name>
    <name type="common">Large yellow croaker</name>
    <name type="synonym">Pseudosciaena crocea</name>
    <dbReference type="NCBI Taxonomy" id="215358"/>
    <lineage>
        <taxon>Eukaryota</taxon>
        <taxon>Metazoa</taxon>
        <taxon>Chordata</taxon>
        <taxon>Craniata</taxon>
        <taxon>Vertebrata</taxon>
        <taxon>Euteleostomi</taxon>
        <taxon>Actinopterygii</taxon>
        <taxon>Neopterygii</taxon>
        <taxon>Teleostei</taxon>
        <taxon>Neoteleostei</taxon>
        <taxon>Acanthomorphata</taxon>
        <taxon>Eupercaria</taxon>
        <taxon>Sciaenidae</taxon>
        <taxon>Larimichthys</taxon>
    </lineage>
</organism>
<dbReference type="Proteomes" id="UP000793456">
    <property type="component" value="Chromosome I"/>
</dbReference>
<protein>
    <submittedName>
        <fullName evidence="1">Uncharacterized protein</fullName>
    </submittedName>
</protein>
<reference evidence="1" key="1">
    <citation type="submission" date="2018-11" db="EMBL/GenBank/DDBJ databases">
        <title>The sequence and de novo assembly of Larimichthys crocea genome using PacBio and Hi-C technologies.</title>
        <authorList>
            <person name="Xu P."/>
            <person name="Chen B."/>
            <person name="Zhou Z."/>
            <person name="Ke Q."/>
            <person name="Wu Y."/>
            <person name="Bai H."/>
            <person name="Pu F."/>
        </authorList>
    </citation>
    <scope>NUCLEOTIDE SEQUENCE</scope>
    <source>
        <tissue evidence="1">Muscle</tissue>
    </source>
</reference>
<evidence type="ECO:0000313" key="1">
    <source>
        <dbReference type="EMBL" id="TMS22910.1"/>
    </source>
</evidence>
<keyword evidence="2" id="KW-1185">Reference proteome</keyword>